<evidence type="ECO:0000313" key="5">
    <source>
        <dbReference type="Proteomes" id="UP000028924"/>
    </source>
</evidence>
<feature type="repeat" description="RCC1" evidence="2">
    <location>
        <begin position="347"/>
        <end position="396"/>
    </location>
</feature>
<keyword evidence="5" id="KW-1185">Reference proteome</keyword>
<organism evidence="4 5">
    <name type="scientific">Auxenochlorella protothecoides</name>
    <name type="common">Green microalga</name>
    <name type="synonym">Chlorella protothecoides</name>
    <dbReference type="NCBI Taxonomy" id="3075"/>
    <lineage>
        <taxon>Eukaryota</taxon>
        <taxon>Viridiplantae</taxon>
        <taxon>Chlorophyta</taxon>
        <taxon>core chlorophytes</taxon>
        <taxon>Trebouxiophyceae</taxon>
        <taxon>Chlorellales</taxon>
        <taxon>Chlorellaceae</taxon>
        <taxon>Auxenochlorella</taxon>
    </lineage>
</organism>
<dbReference type="PRINTS" id="PR00633">
    <property type="entry name" value="RCCNDNSATION"/>
</dbReference>
<name>A0A087SH87_AUXPR</name>
<feature type="repeat" description="RCC1" evidence="2">
    <location>
        <begin position="189"/>
        <end position="240"/>
    </location>
</feature>
<evidence type="ECO:0000259" key="3">
    <source>
        <dbReference type="Pfam" id="PF25390"/>
    </source>
</evidence>
<dbReference type="InterPro" id="IPR051625">
    <property type="entry name" value="Signaling_Regulatory_Domain"/>
</dbReference>
<sequence>MSDRSKPSSPEILAVACGNGHAIAVLDSEIGRIVATWGSGDDGQLGHGDTRERDAPQVVLALMGKDVDLVSCGGDHCVASSSSRRETYSWGWGDFGRLGHAQADDVWTPKPIRGLSGLTLAQVACGDMHTLALTVDGAVYAFGRNQAGQLGIPSQYDALEPTRVAALEGKHVRQVSCGGEHSLAVVEGGQLYVWGWGKYGNLGLGNELDHRLPVHVEVPGAPTITTACCGWRHTAAVDAEGRLYTWGWNKYGQLGLGNHENQSRPSLVSSLSTSAVHSVSGGWRHTLVIAGPQHEVFAWGWNRFGQLGLDGIQDCSRPCRIRGELEGCSVRSVQAGWRHSIAVTREGEVYVWGRGASGVLGLGGREEDQLMPTRLVSLSLGTAELGDLMTQQTVPEADAASKYGLVPEQAGEEAGGVVPDYNVEAKRSRV</sequence>
<evidence type="ECO:0000256" key="1">
    <source>
        <dbReference type="ARBA" id="ARBA00022737"/>
    </source>
</evidence>
<reference evidence="4 5" key="1">
    <citation type="journal article" date="2014" name="BMC Genomics">
        <title>Oil accumulation mechanisms of the oleaginous microalga Chlorella protothecoides revealed through its genome, transcriptomes, and proteomes.</title>
        <authorList>
            <person name="Gao C."/>
            <person name="Wang Y."/>
            <person name="Shen Y."/>
            <person name="Yan D."/>
            <person name="He X."/>
            <person name="Dai J."/>
            <person name="Wu Q."/>
        </authorList>
    </citation>
    <scope>NUCLEOTIDE SEQUENCE [LARGE SCALE GENOMIC DNA]</scope>
    <source>
        <strain evidence="4 5">0710</strain>
    </source>
</reference>
<gene>
    <name evidence="4" type="ORF">F751_1970</name>
</gene>
<dbReference type="PROSITE" id="PS50012">
    <property type="entry name" value="RCC1_3"/>
    <property type="match status" value="7"/>
</dbReference>
<dbReference type="KEGG" id="apro:F751_1970"/>
<protein>
    <submittedName>
        <fullName evidence="4">Putative E3 ubiquitin-protein ligase HERC1</fullName>
    </submittedName>
</protein>
<feature type="repeat" description="RCC1" evidence="2">
    <location>
        <begin position="294"/>
        <end position="346"/>
    </location>
</feature>
<feature type="repeat" description="RCC1" evidence="2">
    <location>
        <begin position="32"/>
        <end position="83"/>
    </location>
</feature>
<dbReference type="AlphaFoldDB" id="A0A087SH87"/>
<dbReference type="InterPro" id="IPR000408">
    <property type="entry name" value="Reg_chr_condens"/>
</dbReference>
<dbReference type="PROSITE" id="PS00626">
    <property type="entry name" value="RCC1_2"/>
    <property type="match status" value="4"/>
</dbReference>
<dbReference type="Proteomes" id="UP000028924">
    <property type="component" value="Unassembled WGS sequence"/>
</dbReference>
<evidence type="ECO:0000256" key="2">
    <source>
        <dbReference type="PROSITE-ProRule" id="PRU00235"/>
    </source>
</evidence>
<dbReference type="GeneID" id="23613361"/>
<dbReference type="RefSeq" id="XP_011397979.1">
    <property type="nucleotide sequence ID" value="XM_011399677.1"/>
</dbReference>
<dbReference type="InterPro" id="IPR058923">
    <property type="entry name" value="RCC1-like_dom"/>
</dbReference>
<feature type="repeat" description="RCC1" evidence="2">
    <location>
        <begin position="241"/>
        <end position="292"/>
    </location>
</feature>
<feature type="repeat" description="RCC1" evidence="2">
    <location>
        <begin position="85"/>
        <end position="136"/>
    </location>
</feature>
<dbReference type="OrthoDB" id="8068875at2759"/>
<dbReference type="Pfam" id="PF00415">
    <property type="entry name" value="RCC1"/>
    <property type="match status" value="1"/>
</dbReference>
<dbReference type="InterPro" id="IPR009091">
    <property type="entry name" value="RCC1/BLIP-II"/>
</dbReference>
<dbReference type="eggNOG" id="KOG1426">
    <property type="taxonomic scope" value="Eukaryota"/>
</dbReference>
<dbReference type="PANTHER" id="PTHR22872">
    <property type="entry name" value="BTK-BINDING PROTEIN-RELATED"/>
    <property type="match status" value="1"/>
</dbReference>
<dbReference type="Pfam" id="PF25390">
    <property type="entry name" value="WD40_RLD"/>
    <property type="match status" value="1"/>
</dbReference>
<feature type="domain" description="RCC1-like" evidence="3">
    <location>
        <begin position="120"/>
        <end position="376"/>
    </location>
</feature>
<accession>A0A087SH87</accession>
<feature type="repeat" description="RCC1" evidence="2">
    <location>
        <begin position="137"/>
        <end position="188"/>
    </location>
</feature>
<keyword evidence="1" id="KW-0677">Repeat</keyword>
<dbReference type="PANTHER" id="PTHR22872:SF10">
    <property type="entry name" value="ULTRAVIOLET-B RECEPTOR UVR8"/>
    <property type="match status" value="1"/>
</dbReference>
<proteinExistence type="predicted"/>
<dbReference type="EMBL" id="KL662111">
    <property type="protein sequence ID" value="KFM25091.1"/>
    <property type="molecule type" value="Genomic_DNA"/>
</dbReference>
<evidence type="ECO:0000313" key="4">
    <source>
        <dbReference type="EMBL" id="KFM25091.1"/>
    </source>
</evidence>
<dbReference type="STRING" id="3075.A0A087SH87"/>
<dbReference type="Gene3D" id="2.130.10.30">
    <property type="entry name" value="Regulator of chromosome condensation 1/beta-lactamase-inhibitor protein II"/>
    <property type="match status" value="2"/>
</dbReference>
<dbReference type="SUPFAM" id="SSF50985">
    <property type="entry name" value="RCC1/BLIP-II"/>
    <property type="match status" value="1"/>
</dbReference>